<dbReference type="GO" id="GO:0006367">
    <property type="term" value="P:transcription initiation at RNA polymerase II promoter"/>
    <property type="evidence" value="ECO:0007669"/>
    <property type="project" value="TreeGrafter"/>
</dbReference>
<keyword evidence="1 3" id="KW-0853">WD repeat</keyword>
<dbReference type="InterPro" id="IPR019775">
    <property type="entry name" value="WD40_repeat_CS"/>
</dbReference>
<dbReference type="AlphaFoldDB" id="A0AAD8EFV8"/>
<evidence type="ECO:0000313" key="4">
    <source>
        <dbReference type="EMBL" id="KAJ9588314.1"/>
    </source>
</evidence>
<dbReference type="Pfam" id="PF00400">
    <property type="entry name" value="WD40"/>
    <property type="match status" value="1"/>
</dbReference>
<dbReference type="SUPFAM" id="SSF50978">
    <property type="entry name" value="WD40 repeat-like"/>
    <property type="match status" value="1"/>
</dbReference>
<keyword evidence="5" id="KW-1185">Reference proteome</keyword>
<name>A0AAD8EFV8_DIPPU</name>
<dbReference type="PROSITE" id="PS50082">
    <property type="entry name" value="WD_REPEATS_2"/>
    <property type="match status" value="1"/>
</dbReference>
<sequence length="112" mass="12326">MYKYCNFIFTKCSLTGEDKRIRIWDLAAGTMLTELKGHSHTVLGLAWSRDGECLASCGLDNAVRVWNVKSRPNISSDTHTSPELVASYTTGCSSLLSLHYSHTNTLVCVGIV</sequence>
<reference evidence="4" key="2">
    <citation type="submission" date="2023-05" db="EMBL/GenBank/DDBJ databases">
        <authorList>
            <person name="Fouks B."/>
        </authorList>
    </citation>
    <scope>NUCLEOTIDE SEQUENCE</scope>
    <source>
        <strain evidence="4">Stay&amp;Tobe</strain>
        <tissue evidence="4">Testes</tissue>
    </source>
</reference>
<dbReference type="PROSITE" id="PS00678">
    <property type="entry name" value="WD_REPEATS_1"/>
    <property type="match status" value="1"/>
</dbReference>
<evidence type="ECO:0000256" key="2">
    <source>
        <dbReference type="ARBA" id="ARBA00022737"/>
    </source>
</evidence>
<dbReference type="InterPro" id="IPR015943">
    <property type="entry name" value="WD40/YVTN_repeat-like_dom_sf"/>
</dbReference>
<dbReference type="PANTHER" id="PTHR19879">
    <property type="entry name" value="TRANSCRIPTION INITIATION FACTOR TFIID"/>
    <property type="match status" value="1"/>
</dbReference>
<evidence type="ECO:0000313" key="5">
    <source>
        <dbReference type="Proteomes" id="UP001233999"/>
    </source>
</evidence>
<dbReference type="PROSITE" id="PS50294">
    <property type="entry name" value="WD_REPEATS_REGION"/>
    <property type="match status" value="1"/>
</dbReference>
<accession>A0AAD8EFV8</accession>
<feature type="repeat" description="WD" evidence="3">
    <location>
        <begin position="35"/>
        <end position="76"/>
    </location>
</feature>
<comment type="caution">
    <text evidence="4">The sequence shown here is derived from an EMBL/GenBank/DDBJ whole genome shotgun (WGS) entry which is preliminary data.</text>
</comment>
<dbReference type="Proteomes" id="UP001233999">
    <property type="component" value="Unassembled WGS sequence"/>
</dbReference>
<protein>
    <submittedName>
        <fullName evidence="4">Uncharacterized protein</fullName>
    </submittedName>
</protein>
<reference evidence="4" key="1">
    <citation type="journal article" date="2023" name="IScience">
        <title>Live-bearing cockroach genome reveals convergent evolutionary mechanisms linked to viviparity in insects and beyond.</title>
        <authorList>
            <person name="Fouks B."/>
            <person name="Harrison M.C."/>
            <person name="Mikhailova A.A."/>
            <person name="Marchal E."/>
            <person name="English S."/>
            <person name="Carruthers M."/>
            <person name="Jennings E.C."/>
            <person name="Chiamaka E.L."/>
            <person name="Frigard R.A."/>
            <person name="Pippel M."/>
            <person name="Attardo G.M."/>
            <person name="Benoit J.B."/>
            <person name="Bornberg-Bauer E."/>
            <person name="Tobe S.S."/>
        </authorList>
    </citation>
    <scope>NUCLEOTIDE SEQUENCE</scope>
    <source>
        <strain evidence="4">Stay&amp;Tobe</strain>
    </source>
</reference>
<dbReference type="EMBL" id="JASPKZ010005690">
    <property type="protein sequence ID" value="KAJ9588314.1"/>
    <property type="molecule type" value="Genomic_DNA"/>
</dbReference>
<keyword evidence="2" id="KW-0677">Repeat</keyword>
<proteinExistence type="predicted"/>
<evidence type="ECO:0000256" key="1">
    <source>
        <dbReference type="ARBA" id="ARBA00022574"/>
    </source>
</evidence>
<dbReference type="InterPro" id="IPR001680">
    <property type="entry name" value="WD40_rpt"/>
</dbReference>
<dbReference type="PANTHER" id="PTHR19879:SF1">
    <property type="entry name" value="CANNONBALL-RELATED"/>
    <property type="match status" value="1"/>
</dbReference>
<dbReference type="InterPro" id="IPR036322">
    <property type="entry name" value="WD40_repeat_dom_sf"/>
</dbReference>
<evidence type="ECO:0000256" key="3">
    <source>
        <dbReference type="PROSITE-ProRule" id="PRU00221"/>
    </source>
</evidence>
<gene>
    <name evidence="4" type="ORF">L9F63_018312</name>
</gene>
<dbReference type="Gene3D" id="2.130.10.10">
    <property type="entry name" value="YVTN repeat-like/Quinoprotein amine dehydrogenase"/>
    <property type="match status" value="1"/>
</dbReference>
<organism evidence="4 5">
    <name type="scientific">Diploptera punctata</name>
    <name type="common">Pacific beetle cockroach</name>
    <dbReference type="NCBI Taxonomy" id="6984"/>
    <lineage>
        <taxon>Eukaryota</taxon>
        <taxon>Metazoa</taxon>
        <taxon>Ecdysozoa</taxon>
        <taxon>Arthropoda</taxon>
        <taxon>Hexapoda</taxon>
        <taxon>Insecta</taxon>
        <taxon>Pterygota</taxon>
        <taxon>Neoptera</taxon>
        <taxon>Polyneoptera</taxon>
        <taxon>Dictyoptera</taxon>
        <taxon>Blattodea</taxon>
        <taxon>Blaberoidea</taxon>
        <taxon>Blaberidae</taxon>
        <taxon>Diplopterinae</taxon>
        <taxon>Diploptera</taxon>
    </lineage>
</organism>
<dbReference type="GO" id="GO:0016251">
    <property type="term" value="F:RNA polymerase II general transcription initiation factor activity"/>
    <property type="evidence" value="ECO:0007669"/>
    <property type="project" value="TreeGrafter"/>
</dbReference>
<dbReference type="SMART" id="SM00320">
    <property type="entry name" value="WD40"/>
    <property type="match status" value="1"/>
</dbReference>
<dbReference type="GO" id="GO:0005669">
    <property type="term" value="C:transcription factor TFIID complex"/>
    <property type="evidence" value="ECO:0007669"/>
    <property type="project" value="TreeGrafter"/>
</dbReference>